<evidence type="ECO:0000313" key="4">
    <source>
        <dbReference type="RefSeq" id="XP_034072477.1"/>
    </source>
</evidence>
<dbReference type="InterPro" id="IPR012337">
    <property type="entry name" value="RNaseH-like_sf"/>
</dbReference>
<reference evidence="4" key="1">
    <citation type="submission" date="2025-08" db="UniProtKB">
        <authorList>
            <consortium name="RefSeq"/>
        </authorList>
    </citation>
    <scope>IDENTIFICATION</scope>
</reference>
<dbReference type="GO" id="GO:0005634">
    <property type="term" value="C:nucleus"/>
    <property type="evidence" value="ECO:0007669"/>
    <property type="project" value="TreeGrafter"/>
</dbReference>
<dbReference type="PANTHER" id="PTHR46169">
    <property type="entry name" value="DNA REPLICATION-RELATED ELEMENT FACTOR, ISOFORM A"/>
    <property type="match status" value="1"/>
</dbReference>
<dbReference type="Proteomes" id="UP000515161">
    <property type="component" value="Unplaced"/>
</dbReference>
<name>A0A6P8V5H3_GYMAC</name>
<dbReference type="GO" id="GO:0046983">
    <property type="term" value="F:protein dimerization activity"/>
    <property type="evidence" value="ECO:0007669"/>
    <property type="project" value="InterPro"/>
</dbReference>
<sequence>MEVNHTGVNIAEQLGEVADAFAIPNYKRVAVVHDNASNMKLCTETLKKEPEKWGNVQGVYCSGHTLQLITKKADRTLDLTADQWKLAQETAEVLGPLITLTELLSQEEKVSLSATMQMLFNLKRRHLSPKEDDSPVIGEVKKTLVTEIDSRWKLSLLEPSSIYLLSSALDQRFKHLKFFTNEKKDLVYIEVVRLAEHLHQRQTVREVEGEPATSDREEETAVPPPKKKKQQDMLMQSESDDEEEQEHDGDSAKKEMEKYLRDTTTIQSGLLAWWKHNSDRYPKLACAAKHCLCVPATSTPSERIFSKAGYIVNKTRSSLLPENVDKLIFLAHNMCR</sequence>
<accession>A0A6P8V5H3</accession>
<feature type="region of interest" description="Disordered" evidence="1">
    <location>
        <begin position="201"/>
        <end position="253"/>
    </location>
</feature>
<organism evidence="3 4">
    <name type="scientific">Gymnodraco acuticeps</name>
    <name type="common">Antarctic dragonfish</name>
    <dbReference type="NCBI Taxonomy" id="8218"/>
    <lineage>
        <taxon>Eukaryota</taxon>
        <taxon>Metazoa</taxon>
        <taxon>Chordata</taxon>
        <taxon>Craniata</taxon>
        <taxon>Vertebrata</taxon>
        <taxon>Euteleostomi</taxon>
        <taxon>Actinopterygii</taxon>
        <taxon>Neopterygii</taxon>
        <taxon>Teleostei</taxon>
        <taxon>Neoteleostei</taxon>
        <taxon>Acanthomorphata</taxon>
        <taxon>Eupercaria</taxon>
        <taxon>Perciformes</taxon>
        <taxon>Notothenioidei</taxon>
        <taxon>Bathydraconidae</taxon>
        <taxon>Gymnodraco</taxon>
    </lineage>
</organism>
<dbReference type="Pfam" id="PF05699">
    <property type="entry name" value="Dimer_Tnp_hAT"/>
    <property type="match status" value="1"/>
</dbReference>
<dbReference type="GeneID" id="117546375"/>
<dbReference type="PANTHER" id="PTHR46169:SF29">
    <property type="entry name" value="DNA REPLICATION-RELATED ELEMENT FACTOR, ISOFORM A"/>
    <property type="match status" value="1"/>
</dbReference>
<dbReference type="InterPro" id="IPR008906">
    <property type="entry name" value="HATC_C_dom"/>
</dbReference>
<dbReference type="KEGG" id="gacu:117546375"/>
<feature type="domain" description="HAT C-terminal dimerisation" evidence="2">
    <location>
        <begin position="257"/>
        <end position="334"/>
    </location>
</feature>
<dbReference type="OrthoDB" id="1607513at2759"/>
<evidence type="ECO:0000256" key="1">
    <source>
        <dbReference type="SAM" id="MobiDB-lite"/>
    </source>
</evidence>
<protein>
    <submittedName>
        <fullName evidence="4">Zinc finger BED domain-containing protein DAYSLEEPER-like</fullName>
    </submittedName>
</protein>
<dbReference type="InterPro" id="IPR052717">
    <property type="entry name" value="Vacuolar_transposase_reg"/>
</dbReference>
<feature type="compositionally biased region" description="Acidic residues" evidence="1">
    <location>
        <begin position="238"/>
        <end position="247"/>
    </location>
</feature>
<evidence type="ECO:0000259" key="2">
    <source>
        <dbReference type="Pfam" id="PF05699"/>
    </source>
</evidence>
<dbReference type="AlphaFoldDB" id="A0A6P8V5H3"/>
<dbReference type="SUPFAM" id="SSF53098">
    <property type="entry name" value="Ribonuclease H-like"/>
    <property type="match status" value="1"/>
</dbReference>
<gene>
    <name evidence="4" type="primary">LOC117546375</name>
</gene>
<keyword evidence="3" id="KW-1185">Reference proteome</keyword>
<proteinExistence type="predicted"/>
<evidence type="ECO:0000313" key="3">
    <source>
        <dbReference type="Proteomes" id="UP000515161"/>
    </source>
</evidence>
<dbReference type="GO" id="GO:0006357">
    <property type="term" value="P:regulation of transcription by RNA polymerase II"/>
    <property type="evidence" value="ECO:0007669"/>
    <property type="project" value="TreeGrafter"/>
</dbReference>
<dbReference type="RefSeq" id="XP_034072477.1">
    <property type="nucleotide sequence ID" value="XM_034216586.1"/>
</dbReference>
<dbReference type="InParanoid" id="A0A6P8V5H3"/>